<accession>A0RXZ1</accession>
<reference evidence="1 2" key="1">
    <citation type="journal article" date="2006" name="Proc. Natl. Acad. Sci. U.S.A.">
        <title>Genomic analysis of the uncultivated marine crenarchaeote Cenarchaeum symbiosum.</title>
        <authorList>
            <person name="Hallam S.J."/>
            <person name="Konstantinidis K.T."/>
            <person name="Putnam N."/>
            <person name="Schleper C."/>
            <person name="Watanabe Y."/>
            <person name="Sugahara J."/>
            <person name="Preston C."/>
            <person name="de la Torre J."/>
            <person name="Richardson P.M."/>
            <person name="DeLong E.F."/>
        </authorList>
    </citation>
    <scope>NUCLEOTIDE SEQUENCE [LARGE SCALE GENOMIC DNA]</scope>
    <source>
        <strain evidence="2">A</strain>
    </source>
</reference>
<proteinExistence type="predicted"/>
<keyword evidence="2" id="KW-1185">Reference proteome</keyword>
<dbReference type="Proteomes" id="UP000000758">
    <property type="component" value="Chromosome"/>
</dbReference>
<evidence type="ECO:0000313" key="1">
    <source>
        <dbReference type="EMBL" id="ABK78208.1"/>
    </source>
</evidence>
<gene>
    <name evidence="1" type="ordered locus">CENSYa_1588</name>
</gene>
<organism evidence="1 2">
    <name type="scientific">Cenarchaeum symbiosum (strain A)</name>
    <dbReference type="NCBI Taxonomy" id="414004"/>
    <lineage>
        <taxon>Archaea</taxon>
        <taxon>Nitrososphaerota</taxon>
        <taxon>Candidatus Cenarchaeales</taxon>
        <taxon>Candidatus Cenarchaeaceae</taxon>
        <taxon>Candidatus Cenarchaeum</taxon>
    </lineage>
</organism>
<dbReference type="EMBL" id="DP000238">
    <property type="protein sequence ID" value="ABK78208.1"/>
    <property type="molecule type" value="Genomic_DNA"/>
</dbReference>
<dbReference type="STRING" id="414004.CENSYa_1588"/>
<dbReference type="HOGENOM" id="CLU_2406210_0_0_2"/>
<evidence type="ECO:0000313" key="2">
    <source>
        <dbReference type="Proteomes" id="UP000000758"/>
    </source>
</evidence>
<dbReference type="KEGG" id="csy:CENSYa_1588"/>
<sequence>MDGNTCLRIGIPHASLGMMLVPSVQDPWSADWRLVPAGRAASGYGRDAGSINPRMGCRLAGAGRKLHHSRKMLNSCIDAYTVCRQRRQRGNE</sequence>
<dbReference type="EnsemblBacteria" id="ABK78208">
    <property type="protein sequence ID" value="ABK78208"/>
    <property type="gene ID" value="CENSYa_1588"/>
</dbReference>
<protein>
    <submittedName>
        <fullName evidence="1">Uncharacterized protein</fullName>
    </submittedName>
</protein>
<dbReference type="AlphaFoldDB" id="A0RXZ1"/>
<name>A0RXZ1_CENSY</name>